<comment type="similarity">
    <text evidence="1">Belongs to the sigma-70 factor family. ECF subfamily.</text>
</comment>
<evidence type="ECO:0000256" key="3">
    <source>
        <dbReference type="ARBA" id="ARBA00023082"/>
    </source>
</evidence>
<dbReference type="InterPro" id="IPR013249">
    <property type="entry name" value="RNA_pol_sigma70_r4_t2"/>
</dbReference>
<dbReference type="Pfam" id="PF04542">
    <property type="entry name" value="Sigma70_r2"/>
    <property type="match status" value="1"/>
</dbReference>
<evidence type="ECO:0000259" key="6">
    <source>
        <dbReference type="Pfam" id="PF04542"/>
    </source>
</evidence>
<keyword evidence="4" id="KW-0238">DNA-binding</keyword>
<protein>
    <submittedName>
        <fullName evidence="8">Sigma-70 family RNA polymerase sigma factor</fullName>
    </submittedName>
</protein>
<reference evidence="8 9" key="1">
    <citation type="submission" date="2024-06" db="EMBL/GenBank/DDBJ databases">
        <authorList>
            <person name="Campbell A.G."/>
        </authorList>
    </citation>
    <scope>NUCLEOTIDE SEQUENCE [LARGE SCALE GENOMIC DNA]</scope>
    <source>
        <strain evidence="8 9">EM12</strain>
    </source>
</reference>
<dbReference type="NCBIfam" id="TIGR02937">
    <property type="entry name" value="sigma70-ECF"/>
    <property type="match status" value="1"/>
</dbReference>
<dbReference type="InterPro" id="IPR013324">
    <property type="entry name" value="RNA_pol_sigma_r3/r4-like"/>
</dbReference>
<dbReference type="PANTHER" id="PTHR43133">
    <property type="entry name" value="RNA POLYMERASE ECF-TYPE SIGMA FACTO"/>
    <property type="match status" value="1"/>
</dbReference>
<keyword evidence="2" id="KW-0805">Transcription regulation</keyword>
<dbReference type="RefSeq" id="WP_350395762.1">
    <property type="nucleotide sequence ID" value="NZ_JBELQE010000084.1"/>
</dbReference>
<evidence type="ECO:0000256" key="4">
    <source>
        <dbReference type="ARBA" id="ARBA00023125"/>
    </source>
</evidence>
<keyword evidence="5" id="KW-0804">Transcription</keyword>
<dbReference type="InterPro" id="IPR007627">
    <property type="entry name" value="RNA_pol_sigma70_r2"/>
</dbReference>
<dbReference type="EMBL" id="JBELQE010000084">
    <property type="protein sequence ID" value="MER2251351.1"/>
    <property type="molecule type" value="Genomic_DNA"/>
</dbReference>
<evidence type="ECO:0000313" key="9">
    <source>
        <dbReference type="Proteomes" id="UP001480955"/>
    </source>
</evidence>
<dbReference type="InterPro" id="IPR036388">
    <property type="entry name" value="WH-like_DNA-bd_sf"/>
</dbReference>
<dbReference type="InterPro" id="IPR014284">
    <property type="entry name" value="RNA_pol_sigma-70_dom"/>
</dbReference>
<keyword evidence="9" id="KW-1185">Reference proteome</keyword>
<evidence type="ECO:0000313" key="8">
    <source>
        <dbReference type="EMBL" id="MER2251351.1"/>
    </source>
</evidence>
<evidence type="ECO:0000256" key="1">
    <source>
        <dbReference type="ARBA" id="ARBA00010641"/>
    </source>
</evidence>
<dbReference type="Proteomes" id="UP001480955">
    <property type="component" value="Unassembled WGS sequence"/>
</dbReference>
<sequence>MASSGEASLSAAMQAAQNGDAAAYRALLRDCVPVIAAMVRAKGVRGAAVDDVVQETLLTVHRARATYDPDRPFLPWLRAIAQRRAIDVLRRTGRRTREVHDPLAYEAGVDDGPLPGHALDVGERDRILTAAVARLPEGQRQAIEHIALRELSLDEAAASTGRTKGALKVNFHRALKALRTYLSSAKEGTDA</sequence>
<evidence type="ECO:0000259" key="7">
    <source>
        <dbReference type="Pfam" id="PF08281"/>
    </source>
</evidence>
<organism evidence="8 9">
    <name type="scientific">Methylorubrum podarium</name>
    <dbReference type="NCBI Taxonomy" id="200476"/>
    <lineage>
        <taxon>Bacteria</taxon>
        <taxon>Pseudomonadati</taxon>
        <taxon>Pseudomonadota</taxon>
        <taxon>Alphaproteobacteria</taxon>
        <taxon>Hyphomicrobiales</taxon>
        <taxon>Methylobacteriaceae</taxon>
        <taxon>Methylorubrum</taxon>
    </lineage>
</organism>
<dbReference type="InterPro" id="IPR039425">
    <property type="entry name" value="RNA_pol_sigma-70-like"/>
</dbReference>
<evidence type="ECO:0000256" key="5">
    <source>
        <dbReference type="ARBA" id="ARBA00023163"/>
    </source>
</evidence>
<dbReference type="Pfam" id="PF08281">
    <property type="entry name" value="Sigma70_r4_2"/>
    <property type="match status" value="1"/>
</dbReference>
<keyword evidence="3" id="KW-0731">Sigma factor</keyword>
<name>A0ABV1QPT0_9HYPH</name>
<dbReference type="InterPro" id="IPR013325">
    <property type="entry name" value="RNA_pol_sigma_r2"/>
</dbReference>
<dbReference type="Gene3D" id="1.10.1740.10">
    <property type="match status" value="1"/>
</dbReference>
<dbReference type="PANTHER" id="PTHR43133:SF58">
    <property type="entry name" value="ECF RNA POLYMERASE SIGMA FACTOR SIGD"/>
    <property type="match status" value="1"/>
</dbReference>
<dbReference type="SUPFAM" id="SSF88946">
    <property type="entry name" value="Sigma2 domain of RNA polymerase sigma factors"/>
    <property type="match status" value="1"/>
</dbReference>
<feature type="domain" description="RNA polymerase sigma-70 region 2" evidence="6">
    <location>
        <begin position="29"/>
        <end position="95"/>
    </location>
</feature>
<dbReference type="SUPFAM" id="SSF88659">
    <property type="entry name" value="Sigma3 and sigma4 domains of RNA polymerase sigma factors"/>
    <property type="match status" value="1"/>
</dbReference>
<dbReference type="Gene3D" id="1.10.10.10">
    <property type="entry name" value="Winged helix-like DNA-binding domain superfamily/Winged helix DNA-binding domain"/>
    <property type="match status" value="1"/>
</dbReference>
<gene>
    <name evidence="8" type="ORF">ABS772_15645</name>
</gene>
<comment type="caution">
    <text evidence="8">The sequence shown here is derived from an EMBL/GenBank/DDBJ whole genome shotgun (WGS) entry which is preliminary data.</text>
</comment>
<accession>A0ABV1QPT0</accession>
<evidence type="ECO:0000256" key="2">
    <source>
        <dbReference type="ARBA" id="ARBA00023015"/>
    </source>
</evidence>
<proteinExistence type="inferred from homology"/>
<feature type="domain" description="RNA polymerase sigma factor 70 region 4 type 2" evidence="7">
    <location>
        <begin position="126"/>
        <end position="178"/>
    </location>
</feature>